<dbReference type="GO" id="GO:0008270">
    <property type="term" value="F:zinc ion binding"/>
    <property type="evidence" value="ECO:0007669"/>
    <property type="project" value="UniProtKB-KW"/>
</dbReference>
<protein>
    <recommendedName>
        <fullName evidence="6">C3H1-type domain-containing protein</fullName>
    </recommendedName>
</protein>
<feature type="domain" description="C3H1-type" evidence="6">
    <location>
        <begin position="102"/>
        <end position="129"/>
    </location>
</feature>
<dbReference type="Gene3D" id="4.10.1000.10">
    <property type="entry name" value="Zinc finger, CCCH-type"/>
    <property type="match status" value="1"/>
</dbReference>
<evidence type="ECO:0000256" key="3">
    <source>
        <dbReference type="ARBA" id="ARBA00022833"/>
    </source>
</evidence>
<evidence type="ECO:0000313" key="8">
    <source>
        <dbReference type="Proteomes" id="UP000649617"/>
    </source>
</evidence>
<keyword evidence="1 4" id="KW-0479">Metal-binding</keyword>
<accession>A0A812YAD1</accession>
<dbReference type="AlphaFoldDB" id="A0A812YAD1"/>
<dbReference type="InterPro" id="IPR000571">
    <property type="entry name" value="Znf_CCCH"/>
</dbReference>
<keyword evidence="2 4" id="KW-0863">Zinc-finger</keyword>
<organism evidence="7 8">
    <name type="scientific">Symbiodinium pilosum</name>
    <name type="common">Dinoflagellate</name>
    <dbReference type="NCBI Taxonomy" id="2952"/>
    <lineage>
        <taxon>Eukaryota</taxon>
        <taxon>Sar</taxon>
        <taxon>Alveolata</taxon>
        <taxon>Dinophyceae</taxon>
        <taxon>Suessiales</taxon>
        <taxon>Symbiodiniaceae</taxon>
        <taxon>Symbiodinium</taxon>
    </lineage>
</organism>
<dbReference type="OrthoDB" id="439461at2759"/>
<reference evidence="7" key="1">
    <citation type="submission" date="2021-02" db="EMBL/GenBank/DDBJ databases">
        <authorList>
            <person name="Dougan E. K."/>
            <person name="Rhodes N."/>
            <person name="Thang M."/>
            <person name="Chan C."/>
        </authorList>
    </citation>
    <scope>NUCLEOTIDE SEQUENCE</scope>
</reference>
<gene>
    <name evidence="7" type="ORF">SPIL2461_LOCUS22320</name>
</gene>
<dbReference type="EMBL" id="CAJNIZ010047148">
    <property type="protein sequence ID" value="CAE7763308.1"/>
    <property type="molecule type" value="Genomic_DNA"/>
</dbReference>
<evidence type="ECO:0000256" key="2">
    <source>
        <dbReference type="ARBA" id="ARBA00022771"/>
    </source>
</evidence>
<comment type="caution">
    <text evidence="7">The sequence shown here is derived from an EMBL/GenBank/DDBJ whole genome shotgun (WGS) entry which is preliminary data.</text>
</comment>
<dbReference type="Proteomes" id="UP000649617">
    <property type="component" value="Unassembled WGS sequence"/>
</dbReference>
<dbReference type="Pfam" id="PF00642">
    <property type="entry name" value="zf-CCCH"/>
    <property type="match status" value="1"/>
</dbReference>
<evidence type="ECO:0000259" key="6">
    <source>
        <dbReference type="PROSITE" id="PS50103"/>
    </source>
</evidence>
<evidence type="ECO:0000256" key="1">
    <source>
        <dbReference type="ARBA" id="ARBA00022723"/>
    </source>
</evidence>
<keyword evidence="8" id="KW-1185">Reference proteome</keyword>
<name>A0A812YAD1_SYMPI</name>
<keyword evidence="3 4" id="KW-0862">Zinc</keyword>
<feature type="region of interest" description="Disordered" evidence="5">
    <location>
        <begin position="1"/>
        <end position="32"/>
    </location>
</feature>
<feature type="zinc finger region" description="C3H1-type" evidence="4">
    <location>
        <begin position="102"/>
        <end position="129"/>
    </location>
</feature>
<dbReference type="PROSITE" id="PS50103">
    <property type="entry name" value="ZF_C3H1"/>
    <property type="match status" value="1"/>
</dbReference>
<sequence length="201" mass="21731">MDEPHTDHTSLPAEVEPSEASDEFDDVDSELGSETGSCLRDEANFLLPDSRLLHPHRFNLINSLIGANKVDAFLDGLSDEEDADDLFGFGHGRLSLRRSRLDENSPLCCYHLQGRCKFGDRCDFSHKDDRMGPCQFGAGCWLGHGKLGAGIRHASLGPLSGGADAVVSADAWAPLRVPKILGLDVIVTKTAPGGYAKPLYL</sequence>
<evidence type="ECO:0000313" key="7">
    <source>
        <dbReference type="EMBL" id="CAE7763308.1"/>
    </source>
</evidence>
<evidence type="ECO:0000256" key="4">
    <source>
        <dbReference type="PROSITE-ProRule" id="PRU00723"/>
    </source>
</evidence>
<dbReference type="SMART" id="SM00356">
    <property type="entry name" value="ZnF_C3H1"/>
    <property type="match status" value="1"/>
</dbReference>
<proteinExistence type="predicted"/>
<dbReference type="SUPFAM" id="SSF90229">
    <property type="entry name" value="CCCH zinc finger"/>
    <property type="match status" value="1"/>
</dbReference>
<dbReference type="InterPro" id="IPR036855">
    <property type="entry name" value="Znf_CCCH_sf"/>
</dbReference>
<evidence type="ECO:0000256" key="5">
    <source>
        <dbReference type="SAM" id="MobiDB-lite"/>
    </source>
</evidence>
<feature type="compositionally biased region" description="Acidic residues" evidence="5">
    <location>
        <begin position="16"/>
        <end position="31"/>
    </location>
</feature>